<protein>
    <submittedName>
        <fullName evidence="2">Formyl-CoA transferase</fullName>
    </submittedName>
</protein>
<evidence type="ECO:0000256" key="1">
    <source>
        <dbReference type="ARBA" id="ARBA00022679"/>
    </source>
</evidence>
<reference evidence="3" key="1">
    <citation type="submission" date="2016-10" db="EMBL/GenBank/DDBJ databases">
        <authorList>
            <person name="Varghese N."/>
        </authorList>
    </citation>
    <scope>NUCLEOTIDE SEQUENCE [LARGE SCALE GENOMIC DNA]</scope>
    <source>
        <strain evidence="3">DSM 17980</strain>
    </source>
</reference>
<dbReference type="RefSeq" id="WP_074955879.1">
    <property type="nucleotide sequence ID" value="NZ_FPBV01000025.1"/>
</dbReference>
<dbReference type="STRING" id="392015.SAMN05421543_12529"/>
<dbReference type="Gene3D" id="3.30.1540.10">
    <property type="entry name" value="formyl-coa transferase, domain 3"/>
    <property type="match status" value="1"/>
</dbReference>
<dbReference type="InterPro" id="IPR044855">
    <property type="entry name" value="CoA-Trfase_III_dom3_sf"/>
</dbReference>
<dbReference type="eggNOG" id="COG1804">
    <property type="taxonomic scope" value="Bacteria"/>
</dbReference>
<evidence type="ECO:0000313" key="3">
    <source>
        <dbReference type="Proteomes" id="UP000183508"/>
    </source>
</evidence>
<dbReference type="Pfam" id="PF02515">
    <property type="entry name" value="CoA_transf_3"/>
    <property type="match status" value="1"/>
</dbReference>
<dbReference type="PANTHER" id="PTHR48207:SF4">
    <property type="entry name" value="BLL6097 PROTEIN"/>
    <property type="match status" value="1"/>
</dbReference>
<dbReference type="OrthoDB" id="9797653at2"/>
<dbReference type="EMBL" id="FPBV01000025">
    <property type="protein sequence ID" value="SFV04872.1"/>
    <property type="molecule type" value="Genomic_DNA"/>
</dbReference>
<keyword evidence="1 2" id="KW-0808">Transferase</keyword>
<evidence type="ECO:0000313" key="2">
    <source>
        <dbReference type="EMBL" id="SFV04872.1"/>
    </source>
</evidence>
<dbReference type="SUPFAM" id="SSF89796">
    <property type="entry name" value="CoA-transferase family III (CaiB/BaiF)"/>
    <property type="match status" value="1"/>
</dbReference>
<dbReference type="AlphaFoldDB" id="A0A1I7L530"/>
<organism evidence="2 3">
    <name type="scientific">Alicyclobacillus macrosporangiidus</name>
    <dbReference type="NCBI Taxonomy" id="392015"/>
    <lineage>
        <taxon>Bacteria</taxon>
        <taxon>Bacillati</taxon>
        <taxon>Bacillota</taxon>
        <taxon>Bacilli</taxon>
        <taxon>Bacillales</taxon>
        <taxon>Alicyclobacillaceae</taxon>
        <taxon>Alicyclobacillus</taxon>
    </lineage>
</organism>
<gene>
    <name evidence="2" type="ORF">SAMN05421543_12529</name>
</gene>
<dbReference type="InterPro" id="IPR003673">
    <property type="entry name" value="CoA-Trfase_fam_III"/>
</dbReference>
<dbReference type="InterPro" id="IPR023606">
    <property type="entry name" value="CoA-Trfase_III_dom_1_sf"/>
</dbReference>
<sequence length="395" mass="43575">MLPLEGIRVLDLSQIMAGPFCAMVLADLGADVIKIEKPNGGDDSRQMGPFVNGESVCYFQINRNKRGVCLNLKSAEGLELFYELVKTADILIENFRPGVTKSLKIDYETLHEINPGLVYGSISGYGQTGPYAHKGGFDLIAQGMTGLMAMTGYPDKPPAKAGVAVYDIGAGLTAAYGILAAYIQKQRTGIGQHVDVSLAESGLPWYAWEAAAYFGAGELPKRTGSRHRVSAPYQAYRTRDGYVVLGCANQRNWEKFCRQVVNRPEWLDDPRFRTNSDRARHADDLEVLIEEVFGTQDSAHWLERCEAAGVPAGPIYTLDDVVRDPHYLARDMVVEVEHPVIGRMKMFGIPTKYSEEQPTVRRAAPLLGQHTDEVLSELGVGADRLQALRDRGVIR</sequence>
<name>A0A1I7L530_9BACL</name>
<dbReference type="Proteomes" id="UP000183508">
    <property type="component" value="Unassembled WGS sequence"/>
</dbReference>
<keyword evidence="3" id="KW-1185">Reference proteome</keyword>
<accession>A0A1I7L530</accession>
<dbReference type="PANTHER" id="PTHR48207">
    <property type="entry name" value="SUCCINATE--HYDROXYMETHYLGLUTARATE COA-TRANSFERASE"/>
    <property type="match status" value="1"/>
</dbReference>
<dbReference type="GO" id="GO:0008410">
    <property type="term" value="F:CoA-transferase activity"/>
    <property type="evidence" value="ECO:0007669"/>
    <property type="project" value="TreeGrafter"/>
</dbReference>
<proteinExistence type="predicted"/>
<dbReference type="InterPro" id="IPR050483">
    <property type="entry name" value="CoA-transferase_III_domain"/>
</dbReference>
<dbReference type="Gene3D" id="3.40.50.10540">
    <property type="entry name" value="Crotonobetainyl-coa:carnitine coa-transferase, domain 1"/>
    <property type="match status" value="1"/>
</dbReference>